<feature type="binding site" evidence="6">
    <location>
        <position position="243"/>
    </location>
    <ligand>
        <name>substrate</name>
    </ligand>
</feature>
<proteinExistence type="inferred from homology"/>
<dbReference type="STRING" id="1629334.Cva_00887"/>
<dbReference type="EC" id="3.5.1.2" evidence="3 6"/>
<dbReference type="GO" id="GO:0006537">
    <property type="term" value="P:glutamate biosynthetic process"/>
    <property type="evidence" value="ECO:0007669"/>
    <property type="project" value="TreeGrafter"/>
</dbReference>
<name>A0A0K8MED8_9PROT</name>
<keyword evidence="8" id="KW-1185">Reference proteome</keyword>
<comment type="catalytic activity">
    <reaction evidence="5 6">
        <text>L-glutamine + H2O = L-glutamate + NH4(+)</text>
        <dbReference type="Rhea" id="RHEA:15889"/>
        <dbReference type="ChEBI" id="CHEBI:15377"/>
        <dbReference type="ChEBI" id="CHEBI:28938"/>
        <dbReference type="ChEBI" id="CHEBI:29985"/>
        <dbReference type="ChEBI" id="CHEBI:58359"/>
        <dbReference type="EC" id="3.5.1.2"/>
    </reaction>
</comment>
<feature type="binding site" evidence="6">
    <location>
        <position position="160"/>
    </location>
    <ligand>
        <name>substrate</name>
    </ligand>
</feature>
<evidence type="ECO:0000256" key="2">
    <source>
        <dbReference type="ARBA" id="ARBA00011881"/>
    </source>
</evidence>
<comment type="similarity">
    <text evidence="1 6">Belongs to the glutaminase family.</text>
</comment>
<keyword evidence="6" id="KW-0007">Acetylation</keyword>
<evidence type="ECO:0000256" key="3">
    <source>
        <dbReference type="ARBA" id="ARBA00012918"/>
    </source>
</evidence>
<evidence type="ECO:0000313" key="7">
    <source>
        <dbReference type="EMBL" id="GAO98239.1"/>
    </source>
</evidence>
<dbReference type="PANTHER" id="PTHR12544:SF29">
    <property type="entry name" value="GLUTAMINASE"/>
    <property type="match status" value="1"/>
</dbReference>
<dbReference type="FunFam" id="3.40.710.10:FF:000005">
    <property type="entry name" value="Glutaminase"/>
    <property type="match status" value="1"/>
</dbReference>
<dbReference type="EMBL" id="BBVC01000036">
    <property type="protein sequence ID" value="GAO98239.1"/>
    <property type="molecule type" value="Genomic_DNA"/>
</dbReference>
<evidence type="ECO:0000256" key="4">
    <source>
        <dbReference type="ARBA" id="ARBA00022801"/>
    </source>
</evidence>
<dbReference type="Pfam" id="PF04960">
    <property type="entry name" value="Glutaminase"/>
    <property type="match status" value="1"/>
</dbReference>
<comment type="caution">
    <text evidence="7">The sequence shown here is derived from an EMBL/GenBank/DDBJ whole genome shotgun (WGS) entry which is preliminary data.</text>
</comment>
<feature type="binding site" evidence="6">
    <location>
        <position position="66"/>
    </location>
    <ligand>
        <name>substrate</name>
    </ligand>
</feature>
<dbReference type="HAMAP" id="MF_00313">
    <property type="entry name" value="Glutaminase"/>
    <property type="match status" value="1"/>
</dbReference>
<feature type="binding site" evidence="6">
    <location>
        <position position="261"/>
    </location>
    <ligand>
        <name>substrate</name>
    </ligand>
</feature>
<evidence type="ECO:0000313" key="8">
    <source>
        <dbReference type="Proteomes" id="UP000036771"/>
    </source>
</evidence>
<evidence type="ECO:0000256" key="1">
    <source>
        <dbReference type="ARBA" id="ARBA00011076"/>
    </source>
</evidence>
<evidence type="ECO:0000256" key="6">
    <source>
        <dbReference type="HAMAP-Rule" id="MF_00313"/>
    </source>
</evidence>
<dbReference type="AlphaFoldDB" id="A0A0K8MED8"/>
<dbReference type="NCBIfam" id="TIGR03814">
    <property type="entry name" value="Gln_ase"/>
    <property type="match status" value="1"/>
</dbReference>
<dbReference type="GO" id="GO:0004359">
    <property type="term" value="F:glutaminase activity"/>
    <property type="evidence" value="ECO:0007669"/>
    <property type="project" value="UniProtKB-UniRule"/>
</dbReference>
<dbReference type="Gene3D" id="3.40.710.10">
    <property type="entry name" value="DD-peptidase/beta-lactamase superfamily"/>
    <property type="match status" value="1"/>
</dbReference>
<sequence>MESLIKSENFLENILEKFLVETSGKLPAYIPELSKARPESFAISIVTVEGKILQAGDIKTFFTIQSIAKPLVHGLALETHGREKILNMVGLEPTGDSYNSIRLQPGSHRPYNPMVNAGALALSSLIPGENPELRFHTLQNLFERYIGHVPNFDEQVYQSEKKFGNHNRAMGYLMLNFKVLQGDVEEILDDYCKECSFLVNTTDLALIGATLANGGKNPLTQKQAIDPEYLADILSVMFTCGMYDFAGEWAYKVGIPAKSGVSGGILGVVPGKMGIGVYSPLLDSRGNSVRGIKVFQELAEILQFNIFKSSNLL</sequence>
<dbReference type="InterPro" id="IPR012338">
    <property type="entry name" value="Beta-lactam/transpept-like"/>
</dbReference>
<comment type="subunit">
    <text evidence="2 6">Homotetramer.</text>
</comment>
<dbReference type="Proteomes" id="UP000036771">
    <property type="component" value="Unassembled WGS sequence"/>
</dbReference>
<reference evidence="7 8" key="1">
    <citation type="submission" date="2015-03" db="EMBL/GenBank/DDBJ databases">
        <title>Caedibacter varicaedens, whole genome shotgun sequence.</title>
        <authorList>
            <person name="Suzuki H."/>
            <person name="Dapper A.L."/>
            <person name="Gibson A.K."/>
            <person name="Jackson C."/>
            <person name="Lee H."/>
            <person name="Pejaver V.R."/>
            <person name="Doak T."/>
            <person name="Lynch M."/>
        </authorList>
    </citation>
    <scope>NUCLEOTIDE SEQUENCE [LARGE SCALE GENOMIC DNA]</scope>
</reference>
<accession>A0A0K8MED8</accession>
<feature type="binding site" evidence="6">
    <location>
        <position position="191"/>
    </location>
    <ligand>
        <name>substrate</name>
    </ligand>
</feature>
<protein>
    <recommendedName>
        <fullName evidence="3 6">Glutaminase</fullName>
        <ecNumber evidence="3 6">3.5.1.2</ecNumber>
    </recommendedName>
</protein>
<keyword evidence="4 6" id="KW-0378">Hydrolase</keyword>
<organism evidence="7 8">
    <name type="scientific">Caedimonas varicaedens</name>
    <dbReference type="NCBI Taxonomy" id="1629334"/>
    <lineage>
        <taxon>Bacteria</taxon>
        <taxon>Pseudomonadati</taxon>
        <taxon>Pseudomonadota</taxon>
        <taxon>Alphaproteobacteria</taxon>
        <taxon>Holosporales</taxon>
        <taxon>Caedimonadaceae</taxon>
        <taxon>Caedimonas</taxon>
    </lineage>
</organism>
<gene>
    <name evidence="7" type="primary">glsA1</name>
    <name evidence="6" type="synonym">glsA</name>
    <name evidence="7" type="ORF">Cva_00887</name>
</gene>
<dbReference type="SUPFAM" id="SSF56601">
    <property type="entry name" value="beta-lactamase/transpeptidase-like"/>
    <property type="match status" value="1"/>
</dbReference>
<dbReference type="InterPro" id="IPR015868">
    <property type="entry name" value="Glutaminase"/>
</dbReference>
<dbReference type="PANTHER" id="PTHR12544">
    <property type="entry name" value="GLUTAMINASE"/>
    <property type="match status" value="1"/>
</dbReference>
<dbReference type="GO" id="GO:0006543">
    <property type="term" value="P:L-glutamine catabolic process"/>
    <property type="evidence" value="ECO:0007669"/>
    <property type="project" value="TreeGrafter"/>
</dbReference>
<feature type="binding site" evidence="6">
    <location>
        <position position="167"/>
    </location>
    <ligand>
        <name>substrate</name>
    </ligand>
</feature>
<evidence type="ECO:0000256" key="5">
    <source>
        <dbReference type="ARBA" id="ARBA00049534"/>
    </source>
</evidence>
<feature type="binding site" evidence="6">
    <location>
        <position position="116"/>
    </location>
    <ligand>
        <name>substrate</name>
    </ligand>
</feature>